<dbReference type="InterPro" id="IPR042938">
    <property type="entry name" value="Sfh5"/>
</dbReference>
<keyword evidence="11 15" id="KW-0445">Lipid transport</keyword>
<keyword evidence="18" id="KW-1185">Reference proteome</keyword>
<evidence type="ECO:0000256" key="1">
    <source>
        <dbReference type="ARBA" id="ARBA00001970"/>
    </source>
</evidence>
<sequence length="304" mass="33254">MAWPTLADDHPLLQLASRLPDLILAAQGHSTVWGISLSPSPAASTAPGGSALKQPTFATLLVLQKFLRAHQGDVDEAAVALGKTLDWRREFGLDREDPEREKAVKNSKFDGLGYVTRLGTEGEGVIVCTWNIYGAANSNLKGVFGDLDTFLKWRVDLMERSIAAILAPVLQASTPEQEADLAPIPDFGEGADPYQGYQVHDYLNVSMLRMDPDVKAASKKTIELMGAHYPEWLSRKFFVSVPLVMSWVFQAMRLIVSAETTRKLTVVSYKSNLAGEFGASVKRADVPKEYGGTSDKSLDQLSIQ</sequence>
<comment type="function">
    <text evidence="14">Non-classical phosphatidylinositol (PtdIns) transfer protein (PITP), which exhibits PtdIns-binding/transfer activity in the absence of detectable PtdCho-binding/transfer activity. Regulates PtdIns(4,5)P2 homeostasis at the plasma membrane. Heme-binding protein that may play a role in organic oxidant-induced stress responses.</text>
</comment>
<dbReference type="Gene3D" id="3.40.525.10">
    <property type="entry name" value="CRAL-TRIO lipid binding domain"/>
    <property type="match status" value="1"/>
</dbReference>
<comment type="caution">
    <text evidence="17">The sequence shown here is derived from an EMBL/GenBank/DDBJ whole genome shotgun (WGS) entry which is preliminary data.</text>
</comment>
<dbReference type="SUPFAM" id="SSF52087">
    <property type="entry name" value="CRAL/TRIO domain"/>
    <property type="match status" value="1"/>
</dbReference>
<evidence type="ECO:0000313" key="17">
    <source>
        <dbReference type="EMBL" id="GJN91869.1"/>
    </source>
</evidence>
<evidence type="ECO:0000256" key="12">
    <source>
        <dbReference type="ARBA" id="ARBA00023136"/>
    </source>
</evidence>
<keyword evidence="8 15" id="KW-0256">Endoplasmic reticulum</keyword>
<dbReference type="InterPro" id="IPR036273">
    <property type="entry name" value="CRAL/TRIO_N_dom_sf"/>
</dbReference>
<evidence type="ECO:0000256" key="5">
    <source>
        <dbReference type="ARBA" id="ARBA00022490"/>
    </source>
</evidence>
<accession>A0AAV5GN10</accession>
<evidence type="ECO:0000256" key="9">
    <source>
        <dbReference type="ARBA" id="ARBA00022848"/>
    </source>
</evidence>
<organism evidence="17 18">
    <name type="scientific">Rhodotorula paludigena</name>
    <dbReference type="NCBI Taxonomy" id="86838"/>
    <lineage>
        <taxon>Eukaryota</taxon>
        <taxon>Fungi</taxon>
        <taxon>Dikarya</taxon>
        <taxon>Basidiomycota</taxon>
        <taxon>Pucciniomycotina</taxon>
        <taxon>Microbotryomycetes</taxon>
        <taxon>Sporidiobolales</taxon>
        <taxon>Sporidiobolaceae</taxon>
        <taxon>Rhodotorula</taxon>
    </lineage>
</organism>
<evidence type="ECO:0000256" key="4">
    <source>
        <dbReference type="ARBA" id="ARBA00022448"/>
    </source>
</evidence>
<evidence type="ECO:0000256" key="7">
    <source>
        <dbReference type="ARBA" id="ARBA00022723"/>
    </source>
</evidence>
<dbReference type="InterPro" id="IPR036865">
    <property type="entry name" value="CRAL-TRIO_dom_sf"/>
</dbReference>
<comment type="similarity">
    <text evidence="3 15">Belongs to the SFH5 family.</text>
</comment>
<dbReference type="GO" id="GO:0005829">
    <property type="term" value="C:cytosol"/>
    <property type="evidence" value="ECO:0007669"/>
    <property type="project" value="TreeGrafter"/>
</dbReference>
<dbReference type="AlphaFoldDB" id="A0AAV5GN10"/>
<dbReference type="CDD" id="cd00170">
    <property type="entry name" value="SEC14"/>
    <property type="match status" value="1"/>
</dbReference>
<keyword evidence="12 15" id="KW-0472">Membrane</keyword>
<dbReference type="PANTHER" id="PTHR47669">
    <property type="entry name" value="PHOSPHATIDYLINOSITOL TRANSFER PROTEIN SFH5"/>
    <property type="match status" value="1"/>
</dbReference>
<proteinExistence type="inferred from homology"/>
<dbReference type="GO" id="GO:0008526">
    <property type="term" value="F:phosphatidylinositol transfer activity"/>
    <property type="evidence" value="ECO:0007669"/>
    <property type="project" value="UniProtKB-UniRule"/>
</dbReference>
<keyword evidence="5 15" id="KW-0963">Cytoplasm</keyword>
<evidence type="ECO:0000256" key="8">
    <source>
        <dbReference type="ARBA" id="ARBA00022824"/>
    </source>
</evidence>
<keyword evidence="10" id="KW-0408">Iron</keyword>
<keyword evidence="7" id="KW-0479">Metal-binding</keyword>
<evidence type="ECO:0000256" key="11">
    <source>
        <dbReference type="ARBA" id="ARBA00023055"/>
    </source>
</evidence>
<evidence type="ECO:0000256" key="15">
    <source>
        <dbReference type="RuleBase" id="RU367059"/>
    </source>
</evidence>
<dbReference type="GO" id="GO:0017157">
    <property type="term" value="P:regulation of exocytosis"/>
    <property type="evidence" value="ECO:0007669"/>
    <property type="project" value="TreeGrafter"/>
</dbReference>
<evidence type="ECO:0000256" key="14">
    <source>
        <dbReference type="ARBA" id="ARBA00024180"/>
    </source>
</evidence>
<dbReference type="GO" id="GO:0032541">
    <property type="term" value="C:cortical endoplasmic reticulum"/>
    <property type="evidence" value="ECO:0007669"/>
    <property type="project" value="TreeGrafter"/>
</dbReference>
<gene>
    <name evidence="17" type="ORF">Rhopal_004894-T1</name>
</gene>
<name>A0AAV5GN10_9BASI</name>
<evidence type="ECO:0000256" key="2">
    <source>
        <dbReference type="ARBA" id="ARBA00004406"/>
    </source>
</evidence>
<dbReference type="Proteomes" id="UP001342314">
    <property type="component" value="Unassembled WGS sequence"/>
</dbReference>
<protein>
    <recommendedName>
        <fullName evidence="15">Phosphatidylinositol transfer protein SFH5</fullName>
        <shortName evidence="15">PITP SFH5</shortName>
    </recommendedName>
</protein>
<keyword evidence="4 15" id="KW-0813">Transport</keyword>
<dbReference type="EMBL" id="BQKY01000009">
    <property type="protein sequence ID" value="GJN91869.1"/>
    <property type="molecule type" value="Genomic_DNA"/>
</dbReference>
<dbReference type="GO" id="GO:0005789">
    <property type="term" value="C:endoplasmic reticulum membrane"/>
    <property type="evidence" value="ECO:0007669"/>
    <property type="project" value="UniProtKB-SubCell"/>
</dbReference>
<evidence type="ECO:0000259" key="16">
    <source>
        <dbReference type="PROSITE" id="PS50191"/>
    </source>
</evidence>
<evidence type="ECO:0000313" key="18">
    <source>
        <dbReference type="Proteomes" id="UP001342314"/>
    </source>
</evidence>
<evidence type="ECO:0000256" key="6">
    <source>
        <dbReference type="ARBA" id="ARBA00022617"/>
    </source>
</evidence>
<feature type="domain" description="CRAL-TRIO" evidence="16">
    <location>
        <begin position="160"/>
        <end position="298"/>
    </location>
</feature>
<dbReference type="InterPro" id="IPR001251">
    <property type="entry name" value="CRAL-TRIO_dom"/>
</dbReference>
<comment type="cofactor">
    <cofactor evidence="1">
        <name>heme b</name>
        <dbReference type="ChEBI" id="CHEBI:60344"/>
    </cofactor>
</comment>
<dbReference type="Pfam" id="PF00650">
    <property type="entry name" value="CRAL_TRIO"/>
    <property type="match status" value="1"/>
</dbReference>
<evidence type="ECO:0000256" key="3">
    <source>
        <dbReference type="ARBA" id="ARBA00006667"/>
    </source>
</evidence>
<comment type="catalytic activity">
    <reaction evidence="13">
        <text>a 1,2-diacyl-sn-glycero-3-phospho-(1D-myo-inositol)(in) = a 1,2-diacyl-sn-glycero-3-phospho-(1D-myo-inositol)(out)</text>
        <dbReference type="Rhea" id="RHEA:38691"/>
        <dbReference type="ChEBI" id="CHEBI:57880"/>
    </reaction>
    <physiologicalReaction direction="left-to-right" evidence="13">
        <dbReference type="Rhea" id="RHEA:38692"/>
    </physiologicalReaction>
</comment>
<dbReference type="PANTHER" id="PTHR47669:SF1">
    <property type="entry name" value="PHOSPHATIDYLINOSITOL TRANSFER PROTEIN SFH5"/>
    <property type="match status" value="1"/>
</dbReference>
<dbReference type="SUPFAM" id="SSF46938">
    <property type="entry name" value="CRAL/TRIO N-terminal domain"/>
    <property type="match status" value="1"/>
</dbReference>
<evidence type="ECO:0000256" key="10">
    <source>
        <dbReference type="ARBA" id="ARBA00023004"/>
    </source>
</evidence>
<keyword evidence="6" id="KW-0349">Heme</keyword>
<keyword evidence="9 15" id="KW-0492">Microsome</keyword>
<dbReference type="GO" id="GO:0043001">
    <property type="term" value="P:Golgi to plasma membrane protein transport"/>
    <property type="evidence" value="ECO:0007669"/>
    <property type="project" value="TreeGrafter"/>
</dbReference>
<dbReference type="GO" id="GO:0046872">
    <property type="term" value="F:metal ion binding"/>
    <property type="evidence" value="ECO:0007669"/>
    <property type="project" value="UniProtKB-KW"/>
</dbReference>
<dbReference type="GO" id="GO:0005886">
    <property type="term" value="C:plasma membrane"/>
    <property type="evidence" value="ECO:0007669"/>
    <property type="project" value="TreeGrafter"/>
</dbReference>
<comment type="subcellular location">
    <subcellularLocation>
        <location evidence="15">Cytoplasm</location>
    </subcellularLocation>
    <subcellularLocation>
        <location evidence="2 15">Endoplasmic reticulum membrane</location>
        <topology evidence="2 15">Peripheral membrane protein</topology>
    </subcellularLocation>
    <subcellularLocation>
        <location evidence="15">Microsome membrane</location>
        <topology evidence="15">Peripheral membrane protein</topology>
    </subcellularLocation>
</comment>
<reference evidence="17 18" key="1">
    <citation type="submission" date="2021-12" db="EMBL/GenBank/DDBJ databases">
        <title>High titer production of polyol ester of fatty acids by Rhodotorula paludigena BS15 towards product separation-free biomass refinery.</title>
        <authorList>
            <person name="Mano J."/>
            <person name="Ono H."/>
            <person name="Tanaka T."/>
            <person name="Naito K."/>
            <person name="Sushida H."/>
            <person name="Ike M."/>
            <person name="Tokuyasu K."/>
            <person name="Kitaoka M."/>
        </authorList>
    </citation>
    <scope>NUCLEOTIDE SEQUENCE [LARGE SCALE GENOMIC DNA]</scope>
    <source>
        <strain evidence="17 18">BS15</strain>
    </source>
</reference>
<evidence type="ECO:0000256" key="13">
    <source>
        <dbReference type="ARBA" id="ARBA00024146"/>
    </source>
</evidence>
<dbReference type="PROSITE" id="PS50191">
    <property type="entry name" value="CRAL_TRIO"/>
    <property type="match status" value="1"/>
</dbReference>